<reference evidence="1 2" key="1">
    <citation type="journal article" date="2012" name="PLoS Pathog.">
        <title>Diverse lifestyles and strategies of plant pathogenesis encoded in the genomes of eighteen Dothideomycetes fungi.</title>
        <authorList>
            <person name="Ohm R.A."/>
            <person name="Feau N."/>
            <person name="Henrissat B."/>
            <person name="Schoch C.L."/>
            <person name="Horwitz B.A."/>
            <person name="Barry K.W."/>
            <person name="Condon B.J."/>
            <person name="Copeland A.C."/>
            <person name="Dhillon B."/>
            <person name="Glaser F."/>
            <person name="Hesse C.N."/>
            <person name="Kosti I."/>
            <person name="LaButti K."/>
            <person name="Lindquist E.A."/>
            <person name="Lucas S."/>
            <person name="Salamov A.A."/>
            <person name="Bradshaw R.E."/>
            <person name="Ciuffetti L."/>
            <person name="Hamelin R.C."/>
            <person name="Kema G.H.J."/>
            <person name="Lawrence C."/>
            <person name="Scott J.A."/>
            <person name="Spatafora J.W."/>
            <person name="Turgeon B.G."/>
            <person name="de Wit P.J.G.M."/>
            <person name="Zhong S."/>
            <person name="Goodwin S.B."/>
            <person name="Grigoriev I.V."/>
        </authorList>
    </citation>
    <scope>NUCLEOTIDE SEQUENCE [LARGE SCALE GENOMIC DNA]</scope>
    <source>
        <strain evidence="2">C5 / ATCC 48332 / race O</strain>
    </source>
</reference>
<name>M2UJ28_COCH5</name>
<organism evidence="1 2">
    <name type="scientific">Cochliobolus heterostrophus (strain C5 / ATCC 48332 / race O)</name>
    <name type="common">Southern corn leaf blight fungus</name>
    <name type="synonym">Bipolaris maydis</name>
    <dbReference type="NCBI Taxonomy" id="701091"/>
    <lineage>
        <taxon>Eukaryota</taxon>
        <taxon>Fungi</taxon>
        <taxon>Dikarya</taxon>
        <taxon>Ascomycota</taxon>
        <taxon>Pezizomycotina</taxon>
        <taxon>Dothideomycetes</taxon>
        <taxon>Pleosporomycetidae</taxon>
        <taxon>Pleosporales</taxon>
        <taxon>Pleosporineae</taxon>
        <taxon>Pleosporaceae</taxon>
        <taxon>Bipolaris</taxon>
    </lineage>
</organism>
<reference evidence="2" key="2">
    <citation type="journal article" date="2013" name="PLoS Genet.">
        <title>Comparative genome structure, secondary metabolite, and effector coding capacity across Cochliobolus pathogens.</title>
        <authorList>
            <person name="Condon B.J."/>
            <person name="Leng Y."/>
            <person name="Wu D."/>
            <person name="Bushley K.E."/>
            <person name="Ohm R.A."/>
            <person name="Otillar R."/>
            <person name="Martin J."/>
            <person name="Schackwitz W."/>
            <person name="Grimwood J."/>
            <person name="MohdZainudin N."/>
            <person name="Xue C."/>
            <person name="Wang R."/>
            <person name="Manning V.A."/>
            <person name="Dhillon B."/>
            <person name="Tu Z.J."/>
            <person name="Steffenson B.J."/>
            <person name="Salamov A."/>
            <person name="Sun H."/>
            <person name="Lowry S."/>
            <person name="LaButti K."/>
            <person name="Han J."/>
            <person name="Copeland A."/>
            <person name="Lindquist E."/>
            <person name="Barry K."/>
            <person name="Schmutz J."/>
            <person name="Baker S.E."/>
            <person name="Ciuffetti L.M."/>
            <person name="Grigoriev I.V."/>
            <person name="Zhong S."/>
            <person name="Turgeon B.G."/>
        </authorList>
    </citation>
    <scope>NUCLEOTIDE SEQUENCE [LARGE SCALE GENOMIC DNA]</scope>
    <source>
        <strain evidence="2">C5 / ATCC 48332 / race O</strain>
    </source>
</reference>
<dbReference type="HOGENOM" id="CLU_3032205_0_0_1"/>
<evidence type="ECO:0000313" key="2">
    <source>
        <dbReference type="Proteomes" id="UP000016936"/>
    </source>
</evidence>
<protein>
    <submittedName>
        <fullName evidence="1">Uncharacterized protein</fullName>
    </submittedName>
</protein>
<gene>
    <name evidence="1" type="ORF">COCHEDRAFT_1023267</name>
</gene>
<dbReference type="Proteomes" id="UP000016936">
    <property type="component" value="Unassembled WGS sequence"/>
</dbReference>
<sequence>MDEENSDQAFSTLKRKPLTVIATNKEKELFIDTEFHCLVLWLVQLKDNSMSRDPC</sequence>
<dbReference type="AlphaFoldDB" id="M2UJ28"/>
<keyword evidence="2" id="KW-1185">Reference proteome</keyword>
<evidence type="ECO:0000313" key="1">
    <source>
        <dbReference type="EMBL" id="EMD87998.1"/>
    </source>
</evidence>
<proteinExistence type="predicted"/>
<dbReference type="EMBL" id="KB445581">
    <property type="protein sequence ID" value="EMD87998.1"/>
    <property type="molecule type" value="Genomic_DNA"/>
</dbReference>
<accession>M2UJ28</accession>